<keyword evidence="3" id="KW-1185">Reference proteome</keyword>
<dbReference type="SUPFAM" id="SSF51905">
    <property type="entry name" value="FAD/NAD(P)-binding domain"/>
    <property type="match status" value="1"/>
</dbReference>
<dbReference type="Proteomes" id="UP000288716">
    <property type="component" value="Unassembled WGS sequence"/>
</dbReference>
<dbReference type="OrthoDB" id="269227at2759"/>
<reference evidence="2 3" key="1">
    <citation type="journal article" date="2018" name="Gigascience">
        <title>Genomes of trombidid mites reveal novel predicted allergens and laterally-transferred genes associated with secondary metabolism.</title>
        <authorList>
            <person name="Dong X."/>
            <person name="Chaisiri K."/>
            <person name="Xia D."/>
            <person name="Armstrong S.D."/>
            <person name="Fang Y."/>
            <person name="Donnelly M.J."/>
            <person name="Kadowaki T."/>
            <person name="McGarry J.W."/>
            <person name="Darby A.C."/>
            <person name="Makepeace B.L."/>
        </authorList>
    </citation>
    <scope>NUCLEOTIDE SEQUENCE [LARGE SCALE GENOMIC DNA]</scope>
    <source>
        <strain evidence="2">UoL-UT</strain>
    </source>
</reference>
<sequence>MCSNKQANKLLLCYISAVRAEVEFDAEHDFIVVGGGSAGCMVASRLSEIPDFDVLLLEAGGKPPLTSKMPATPVLIMFTENDWSYFT</sequence>
<dbReference type="GO" id="GO:0050660">
    <property type="term" value="F:flavin adenine dinucleotide binding"/>
    <property type="evidence" value="ECO:0007669"/>
    <property type="project" value="InterPro"/>
</dbReference>
<dbReference type="Pfam" id="PF05834">
    <property type="entry name" value="Lycopene_cycl"/>
    <property type="match status" value="1"/>
</dbReference>
<organism evidence="2 3">
    <name type="scientific">Leptotrombidium deliense</name>
    <dbReference type="NCBI Taxonomy" id="299467"/>
    <lineage>
        <taxon>Eukaryota</taxon>
        <taxon>Metazoa</taxon>
        <taxon>Ecdysozoa</taxon>
        <taxon>Arthropoda</taxon>
        <taxon>Chelicerata</taxon>
        <taxon>Arachnida</taxon>
        <taxon>Acari</taxon>
        <taxon>Acariformes</taxon>
        <taxon>Trombidiformes</taxon>
        <taxon>Prostigmata</taxon>
        <taxon>Anystina</taxon>
        <taxon>Parasitengona</taxon>
        <taxon>Trombiculoidea</taxon>
        <taxon>Trombiculidae</taxon>
        <taxon>Leptotrombidium</taxon>
    </lineage>
</organism>
<dbReference type="InterPro" id="IPR012132">
    <property type="entry name" value="GMC_OxRdtase"/>
</dbReference>
<evidence type="ECO:0000256" key="1">
    <source>
        <dbReference type="ARBA" id="ARBA00010790"/>
    </source>
</evidence>
<proteinExistence type="inferred from homology"/>
<dbReference type="AlphaFoldDB" id="A0A443RVQ9"/>
<dbReference type="GO" id="GO:0016491">
    <property type="term" value="F:oxidoreductase activity"/>
    <property type="evidence" value="ECO:0007669"/>
    <property type="project" value="TreeGrafter"/>
</dbReference>
<comment type="caution">
    <text evidence="2">The sequence shown here is derived from an EMBL/GenBank/DDBJ whole genome shotgun (WGS) entry which is preliminary data.</text>
</comment>
<dbReference type="STRING" id="299467.A0A443RVQ9"/>
<gene>
    <name evidence="2" type="ORF">B4U80_07315</name>
</gene>
<feature type="non-terminal residue" evidence="2">
    <location>
        <position position="87"/>
    </location>
</feature>
<dbReference type="PANTHER" id="PTHR11552:SF147">
    <property type="entry name" value="CHOLINE DEHYDROGENASE, MITOCHONDRIAL"/>
    <property type="match status" value="1"/>
</dbReference>
<protein>
    <submittedName>
        <fullName evidence="2">Pyranose dehydrogenase 3-like protein</fullName>
    </submittedName>
</protein>
<dbReference type="PANTHER" id="PTHR11552">
    <property type="entry name" value="GLUCOSE-METHANOL-CHOLINE GMC OXIDOREDUCTASE"/>
    <property type="match status" value="1"/>
</dbReference>
<evidence type="ECO:0000313" key="2">
    <source>
        <dbReference type="EMBL" id="RWS19228.1"/>
    </source>
</evidence>
<accession>A0A443RVQ9</accession>
<dbReference type="Gene3D" id="3.50.50.60">
    <property type="entry name" value="FAD/NAD(P)-binding domain"/>
    <property type="match status" value="1"/>
</dbReference>
<dbReference type="EMBL" id="NCKV01028679">
    <property type="protein sequence ID" value="RWS19228.1"/>
    <property type="molecule type" value="Genomic_DNA"/>
</dbReference>
<evidence type="ECO:0000313" key="3">
    <source>
        <dbReference type="Proteomes" id="UP000288716"/>
    </source>
</evidence>
<dbReference type="VEuPathDB" id="VectorBase:LDEU012812"/>
<name>A0A443RVQ9_9ACAR</name>
<comment type="similarity">
    <text evidence="1">Belongs to the GMC oxidoreductase family.</text>
</comment>
<dbReference type="InterPro" id="IPR036188">
    <property type="entry name" value="FAD/NAD-bd_sf"/>
</dbReference>